<sequence>MKYYLGVDGGGTKTDYILINEKFLVIDRLQGGTTNHEALQNGYDGTYYELYEHIHKLLSRNNLQIGDVKDAVFGLAGIDFCFQHDVISKSIVKIGLSKFLLCNDGFLGVKAMGLSGKQSGINYNSGTATCCAGIDDSGNMLQLGGIGELSGDFGGGLTITQSVYMLIYRELFLKKAKTILTKYYFDEFKITNREEFLESARFFSESYIPDFRKKLVEIFFIALNEGDAECNKIAHKMASKGAVYISAMLENLRFEGNVNIILSGSIHSKADSARYIDLLTKELENKHGSIFNFHILETEPVDGTRNWIEERNS</sequence>
<evidence type="ECO:0000313" key="3">
    <source>
        <dbReference type="Proteomes" id="UP000632377"/>
    </source>
</evidence>
<dbReference type="Gene3D" id="3.30.420.40">
    <property type="match status" value="2"/>
</dbReference>
<reference evidence="2 3" key="1">
    <citation type="submission" date="2021-01" db="EMBL/GenBank/DDBJ databases">
        <title>Genome public.</title>
        <authorList>
            <person name="Liu C."/>
            <person name="Sun Q."/>
        </authorList>
    </citation>
    <scope>NUCLEOTIDE SEQUENCE [LARGE SCALE GENOMIC DNA]</scope>
    <source>
        <strain evidence="2 3">YIM B02515</strain>
    </source>
</reference>
<organism evidence="2 3">
    <name type="scientific">Clostridium rhizosphaerae</name>
    <dbReference type="NCBI Taxonomy" id="2803861"/>
    <lineage>
        <taxon>Bacteria</taxon>
        <taxon>Bacillati</taxon>
        <taxon>Bacillota</taxon>
        <taxon>Clostridia</taxon>
        <taxon>Eubacteriales</taxon>
        <taxon>Clostridiaceae</taxon>
        <taxon>Clostridium</taxon>
    </lineage>
</organism>
<comment type="caution">
    <text evidence="2">The sequence shown here is derived from an EMBL/GenBank/DDBJ whole genome shotgun (WGS) entry which is preliminary data.</text>
</comment>
<gene>
    <name evidence="2" type="ORF">JK636_19165</name>
</gene>
<dbReference type="EMBL" id="JAESWC010000018">
    <property type="protein sequence ID" value="MBL4937831.1"/>
    <property type="molecule type" value="Genomic_DNA"/>
</dbReference>
<evidence type="ECO:0000313" key="2">
    <source>
        <dbReference type="EMBL" id="MBL4937831.1"/>
    </source>
</evidence>
<dbReference type="PANTHER" id="PTHR12862">
    <property type="entry name" value="BADF TYPE ATPASE DOMAIN-CONTAINING PROTEIN"/>
    <property type="match status" value="1"/>
</dbReference>
<evidence type="ECO:0000259" key="1">
    <source>
        <dbReference type="Pfam" id="PF01869"/>
    </source>
</evidence>
<dbReference type="RefSeq" id="WP_202750575.1">
    <property type="nucleotide sequence ID" value="NZ_JAESWC010000018.1"/>
</dbReference>
<feature type="domain" description="ATPase BadF/BadG/BcrA/BcrD type" evidence="1">
    <location>
        <begin position="5"/>
        <end position="283"/>
    </location>
</feature>
<name>A0ABS1TEM5_9CLOT</name>
<dbReference type="InterPro" id="IPR039758">
    <property type="entry name" value="NAGK-like"/>
</dbReference>
<dbReference type="InterPro" id="IPR043129">
    <property type="entry name" value="ATPase_NBD"/>
</dbReference>
<dbReference type="Proteomes" id="UP000632377">
    <property type="component" value="Unassembled WGS sequence"/>
</dbReference>
<dbReference type="Pfam" id="PF01869">
    <property type="entry name" value="BcrAD_BadFG"/>
    <property type="match status" value="1"/>
</dbReference>
<dbReference type="PANTHER" id="PTHR12862:SF0">
    <property type="entry name" value="N-ACETYL-D-GLUCOSAMINE KINASE"/>
    <property type="match status" value="1"/>
</dbReference>
<keyword evidence="3" id="KW-1185">Reference proteome</keyword>
<dbReference type="InterPro" id="IPR002731">
    <property type="entry name" value="ATPase_BadF"/>
</dbReference>
<proteinExistence type="predicted"/>
<dbReference type="SUPFAM" id="SSF53067">
    <property type="entry name" value="Actin-like ATPase domain"/>
    <property type="match status" value="1"/>
</dbReference>
<accession>A0ABS1TEM5</accession>
<protein>
    <recommendedName>
        <fullName evidence="1">ATPase BadF/BadG/BcrA/BcrD type domain-containing protein</fullName>
    </recommendedName>
</protein>